<name>A0A4R8DRM6_9BACT</name>
<proteinExistence type="predicted"/>
<reference evidence="1 2" key="1">
    <citation type="submission" date="2019-03" db="EMBL/GenBank/DDBJ databases">
        <title>Genomic Encyclopedia of Type Strains, Phase IV (KMG-IV): sequencing the most valuable type-strain genomes for metagenomic binning, comparative biology and taxonomic classification.</title>
        <authorList>
            <person name="Goeker M."/>
        </authorList>
    </citation>
    <scope>NUCLEOTIDE SEQUENCE [LARGE SCALE GENOMIC DNA]</scope>
    <source>
        <strain evidence="1 2">DSM 100059</strain>
    </source>
</reference>
<sequence length="309" mass="35519">MLTVISNRNNSFLARQTNKLYLGSKTMDDITKILGVGNQIEITVSRDIKERLAALTIEYAASFEDHKLYEPFLYPAIRLMSRYPQFSFSLGFSLVPIVREYEARIGKEICKEALYAAMSVCAVEKNDVLQYRVYLDKMLQQRELYDKSMPELIDLITSGGVFGPLEKGVNSVFDENMVIVRLKNFFGTLTFTDTCRGLHSLQRHFINQIVEYRLLHASLKYEDCVDVIFEKCYTLIQTLCTLVETALREKLKSTSQLGGLINRLPEPYTSSITRLDLSKRFRLGIFLNSMRILSLCCRKWTCVTTNTTL</sequence>
<gene>
    <name evidence="1" type="ORF">EDB95_1483</name>
</gene>
<organism evidence="1 2">
    <name type="scientific">Dinghuibacter silviterrae</name>
    <dbReference type="NCBI Taxonomy" id="1539049"/>
    <lineage>
        <taxon>Bacteria</taxon>
        <taxon>Pseudomonadati</taxon>
        <taxon>Bacteroidota</taxon>
        <taxon>Chitinophagia</taxon>
        <taxon>Chitinophagales</taxon>
        <taxon>Chitinophagaceae</taxon>
        <taxon>Dinghuibacter</taxon>
    </lineage>
</organism>
<dbReference type="EMBL" id="SODV01000001">
    <property type="protein sequence ID" value="TDX00458.1"/>
    <property type="molecule type" value="Genomic_DNA"/>
</dbReference>
<accession>A0A4R8DRM6</accession>
<dbReference type="Proteomes" id="UP000294498">
    <property type="component" value="Unassembled WGS sequence"/>
</dbReference>
<evidence type="ECO:0000313" key="2">
    <source>
        <dbReference type="Proteomes" id="UP000294498"/>
    </source>
</evidence>
<keyword evidence="2" id="KW-1185">Reference proteome</keyword>
<comment type="caution">
    <text evidence="1">The sequence shown here is derived from an EMBL/GenBank/DDBJ whole genome shotgun (WGS) entry which is preliminary data.</text>
</comment>
<protein>
    <submittedName>
        <fullName evidence="1">Uncharacterized protein</fullName>
    </submittedName>
</protein>
<evidence type="ECO:0000313" key="1">
    <source>
        <dbReference type="EMBL" id="TDX00458.1"/>
    </source>
</evidence>
<dbReference type="AlphaFoldDB" id="A0A4R8DRM6"/>